<dbReference type="AlphaFoldDB" id="A0A6L2JKT6"/>
<reference evidence="2" key="1">
    <citation type="journal article" date="2019" name="Sci. Rep.">
        <title>Draft genome of Tanacetum cinerariifolium, the natural source of mosquito coil.</title>
        <authorList>
            <person name="Yamashiro T."/>
            <person name="Shiraishi A."/>
            <person name="Satake H."/>
            <person name="Nakayama K."/>
        </authorList>
    </citation>
    <scope>NUCLEOTIDE SEQUENCE</scope>
</reference>
<feature type="region of interest" description="Disordered" evidence="1">
    <location>
        <begin position="180"/>
        <end position="207"/>
    </location>
</feature>
<name>A0A6L2JKT6_TANCI</name>
<evidence type="ECO:0000313" key="2">
    <source>
        <dbReference type="EMBL" id="GEU37566.1"/>
    </source>
</evidence>
<organism evidence="2">
    <name type="scientific">Tanacetum cinerariifolium</name>
    <name type="common">Dalmatian daisy</name>
    <name type="synonym">Chrysanthemum cinerariifolium</name>
    <dbReference type="NCBI Taxonomy" id="118510"/>
    <lineage>
        <taxon>Eukaryota</taxon>
        <taxon>Viridiplantae</taxon>
        <taxon>Streptophyta</taxon>
        <taxon>Embryophyta</taxon>
        <taxon>Tracheophyta</taxon>
        <taxon>Spermatophyta</taxon>
        <taxon>Magnoliopsida</taxon>
        <taxon>eudicotyledons</taxon>
        <taxon>Gunneridae</taxon>
        <taxon>Pentapetalae</taxon>
        <taxon>asterids</taxon>
        <taxon>campanulids</taxon>
        <taxon>Asterales</taxon>
        <taxon>Asteraceae</taxon>
        <taxon>Asteroideae</taxon>
        <taxon>Anthemideae</taxon>
        <taxon>Anthemidinae</taxon>
        <taxon>Tanacetum</taxon>
    </lineage>
</organism>
<feature type="compositionally biased region" description="Basic and acidic residues" evidence="1">
    <location>
        <begin position="280"/>
        <end position="312"/>
    </location>
</feature>
<gene>
    <name evidence="2" type="ORF">Tci_009544</name>
</gene>
<dbReference type="EMBL" id="BKCJ010000945">
    <property type="protein sequence ID" value="GEU37566.1"/>
    <property type="molecule type" value="Genomic_DNA"/>
</dbReference>
<feature type="region of interest" description="Disordered" evidence="1">
    <location>
        <begin position="280"/>
        <end position="350"/>
    </location>
</feature>
<evidence type="ECO:0000256" key="1">
    <source>
        <dbReference type="SAM" id="MobiDB-lite"/>
    </source>
</evidence>
<feature type="compositionally biased region" description="Polar residues" evidence="1">
    <location>
        <begin position="180"/>
        <end position="200"/>
    </location>
</feature>
<feature type="compositionally biased region" description="Polar residues" evidence="1">
    <location>
        <begin position="336"/>
        <end position="350"/>
    </location>
</feature>
<accession>A0A6L2JKT6</accession>
<proteinExistence type="predicted"/>
<sequence>MFQDILNLQVETPDNPFVTPVNVKTIKAFMNRVGYQGVVDKVSAFYMNSLAQSWHTILKVFNRFFTTRTSGHDQTKINILLIFHAVSNRTNDDYAALLWWDFINNVKQKKEAIHYPRFNKLIIPDLIKKFPEIPKRLKRIIILSRMIFHWILATDDFKEYETVFMNVDVSMNQLQLVVSTQGTHRSTPSADTTPTLTASPQGKKRRERDEIAEATFLSLTLHKTALAAEAQENIDKVQENWQMRRLKRWLKVMKIKSHMGENPEKVNDNKELETVKKDEEIEKEKKDEEIEKENKDDNAKKTDKVVKEKEIVDDVTGSMEIRKEKKQTPIPLPTRSPKNVSSFKKQFLRN</sequence>
<protein>
    <submittedName>
        <fullName evidence="2">Uncharacterized protein</fullName>
    </submittedName>
</protein>
<comment type="caution">
    <text evidence="2">The sequence shown here is derived from an EMBL/GenBank/DDBJ whole genome shotgun (WGS) entry which is preliminary data.</text>
</comment>